<organism evidence="1 2">
    <name type="scientific">Forsythia ovata</name>
    <dbReference type="NCBI Taxonomy" id="205694"/>
    <lineage>
        <taxon>Eukaryota</taxon>
        <taxon>Viridiplantae</taxon>
        <taxon>Streptophyta</taxon>
        <taxon>Embryophyta</taxon>
        <taxon>Tracheophyta</taxon>
        <taxon>Spermatophyta</taxon>
        <taxon>Magnoliopsida</taxon>
        <taxon>eudicotyledons</taxon>
        <taxon>Gunneridae</taxon>
        <taxon>Pentapetalae</taxon>
        <taxon>asterids</taxon>
        <taxon>lamiids</taxon>
        <taxon>Lamiales</taxon>
        <taxon>Oleaceae</taxon>
        <taxon>Forsythieae</taxon>
        <taxon>Forsythia</taxon>
    </lineage>
</organism>
<dbReference type="EMBL" id="JBFOLJ010000006">
    <property type="protein sequence ID" value="KAL2530519.1"/>
    <property type="molecule type" value="Genomic_DNA"/>
</dbReference>
<evidence type="ECO:0000313" key="1">
    <source>
        <dbReference type="EMBL" id="KAL2530519.1"/>
    </source>
</evidence>
<gene>
    <name evidence="1" type="ORF">Fot_23120</name>
</gene>
<dbReference type="AlphaFoldDB" id="A0ABD1UZM2"/>
<dbReference type="Proteomes" id="UP001604277">
    <property type="component" value="Unassembled WGS sequence"/>
</dbReference>
<accession>A0ABD1UZM2</accession>
<reference evidence="2" key="1">
    <citation type="submission" date="2024-07" db="EMBL/GenBank/DDBJ databases">
        <title>Two chromosome-level genome assemblies of Korean endemic species Abeliophyllum distichum and Forsythia ovata (Oleaceae).</title>
        <authorList>
            <person name="Jang H."/>
        </authorList>
    </citation>
    <scope>NUCLEOTIDE SEQUENCE [LARGE SCALE GENOMIC DNA]</scope>
</reference>
<protein>
    <submittedName>
        <fullName evidence="1">Uncharacterized protein</fullName>
    </submittedName>
</protein>
<keyword evidence="2" id="KW-1185">Reference proteome</keyword>
<comment type="caution">
    <text evidence="1">The sequence shown here is derived from an EMBL/GenBank/DDBJ whole genome shotgun (WGS) entry which is preliminary data.</text>
</comment>
<proteinExistence type="predicted"/>
<evidence type="ECO:0000313" key="2">
    <source>
        <dbReference type="Proteomes" id="UP001604277"/>
    </source>
</evidence>
<name>A0ABD1UZM2_9LAMI</name>
<sequence length="107" mass="12103">MYRTNFGIGHSIKDLLDTHISPGDDWDEGIRAYGAKDFEVKTPIIIDFKKQPTRAKISDNQSNINHMISYEGKSNSRMSKFDEKCATLDEAKKNIILKKVAAGKISR</sequence>